<keyword evidence="17" id="KW-1185">Reference proteome</keyword>
<keyword evidence="3 13" id="KW-0138">CF(0)</keyword>
<keyword evidence="4 13" id="KW-0812">Transmembrane</keyword>
<keyword evidence="8 13" id="KW-0472">Membrane</keyword>
<dbReference type="Proteomes" id="UP000184066">
    <property type="component" value="Unassembled WGS sequence"/>
</dbReference>
<evidence type="ECO:0000256" key="6">
    <source>
        <dbReference type="ARBA" id="ARBA00022989"/>
    </source>
</evidence>
<evidence type="ECO:0000256" key="13">
    <source>
        <dbReference type="HAMAP-Rule" id="MF_01398"/>
    </source>
</evidence>
<gene>
    <name evidence="13" type="primary">atpF</name>
    <name evidence="16" type="ORF">SAMN05216200_10646</name>
</gene>
<dbReference type="GO" id="GO:0045259">
    <property type="term" value="C:proton-transporting ATP synthase complex"/>
    <property type="evidence" value="ECO:0007669"/>
    <property type="project" value="UniProtKB-KW"/>
</dbReference>
<evidence type="ECO:0000256" key="3">
    <source>
        <dbReference type="ARBA" id="ARBA00022547"/>
    </source>
</evidence>
<dbReference type="Pfam" id="PF00430">
    <property type="entry name" value="ATP-synt_B"/>
    <property type="match status" value="1"/>
</dbReference>
<reference evidence="16 17" key="1">
    <citation type="submission" date="2016-12" db="EMBL/GenBank/DDBJ databases">
        <authorList>
            <person name="Song W.-J."/>
            <person name="Kurnit D.M."/>
        </authorList>
    </citation>
    <scope>NUCLEOTIDE SEQUENCE [LARGE SCALE GENOMIC DNA]</scope>
    <source>
        <strain evidence="16 17">CGMCC 1.10808</strain>
    </source>
</reference>
<evidence type="ECO:0000256" key="11">
    <source>
        <dbReference type="ARBA" id="ARBA00025614"/>
    </source>
</evidence>
<dbReference type="GO" id="GO:0046961">
    <property type="term" value="F:proton-transporting ATPase activity, rotational mechanism"/>
    <property type="evidence" value="ECO:0007669"/>
    <property type="project" value="TreeGrafter"/>
</dbReference>
<keyword evidence="9 13" id="KW-0066">ATP synthesis</keyword>
<dbReference type="EMBL" id="FRDL01000006">
    <property type="protein sequence ID" value="SHN69248.1"/>
    <property type="molecule type" value="Genomic_DNA"/>
</dbReference>
<feature type="transmembrane region" description="Helical" evidence="13">
    <location>
        <begin position="6"/>
        <end position="25"/>
    </location>
</feature>
<evidence type="ECO:0000256" key="5">
    <source>
        <dbReference type="ARBA" id="ARBA00022781"/>
    </source>
</evidence>
<evidence type="ECO:0000256" key="9">
    <source>
        <dbReference type="ARBA" id="ARBA00023310"/>
    </source>
</evidence>
<dbReference type="RefSeq" id="WP_072747487.1">
    <property type="nucleotide sequence ID" value="NZ_FOHL01000006.1"/>
</dbReference>
<evidence type="ECO:0000256" key="4">
    <source>
        <dbReference type="ARBA" id="ARBA00022692"/>
    </source>
</evidence>
<comment type="subcellular location">
    <subcellularLocation>
        <location evidence="13">Cell membrane</location>
        <topology evidence="13">Single-pass membrane protein</topology>
    </subcellularLocation>
    <subcellularLocation>
        <location evidence="12">Endomembrane system</location>
        <topology evidence="12">Single-pass membrane protein</topology>
    </subcellularLocation>
</comment>
<dbReference type="GO" id="GO:0005886">
    <property type="term" value="C:plasma membrane"/>
    <property type="evidence" value="ECO:0007669"/>
    <property type="project" value="UniProtKB-SubCell"/>
</dbReference>
<keyword evidence="2 13" id="KW-0813">Transport</keyword>
<evidence type="ECO:0000256" key="2">
    <source>
        <dbReference type="ARBA" id="ARBA00022448"/>
    </source>
</evidence>
<evidence type="ECO:0000256" key="12">
    <source>
        <dbReference type="ARBA" id="ARBA00037847"/>
    </source>
</evidence>
<keyword evidence="7 13" id="KW-0406">Ion transport</keyword>
<evidence type="ECO:0000256" key="1">
    <source>
        <dbReference type="ARBA" id="ARBA00005513"/>
    </source>
</evidence>
<sequence>MELLHDSYFVVAIAFFCFIGVLLWLKVPAKLAEMLDKRIAAIRQELDDARRLREEAQALLASFERKQKDVEGQVADIKAHARLEAEEAARVAQEQIRESVARRIKAAEEQIQAAEKAAIREVRERAAATAVAAAADVLSGAMTDEQRARMTDESIAKVGGLLH</sequence>
<comment type="function">
    <text evidence="11">Component of the F(0) channel, it forms part of the peripheral stalk, linking F(1) to F(0). The b'-subunit is a diverged and duplicated form of b found in plants and photosynthetic bacteria.</text>
</comment>
<feature type="coiled-coil region" evidence="15">
    <location>
        <begin position="32"/>
        <end position="124"/>
    </location>
</feature>
<dbReference type="InterPro" id="IPR050059">
    <property type="entry name" value="ATP_synthase_B_chain"/>
</dbReference>
<evidence type="ECO:0000256" key="14">
    <source>
        <dbReference type="RuleBase" id="RU003848"/>
    </source>
</evidence>
<evidence type="ECO:0000256" key="15">
    <source>
        <dbReference type="SAM" id="Coils"/>
    </source>
</evidence>
<keyword evidence="6 13" id="KW-1133">Transmembrane helix</keyword>
<evidence type="ECO:0000256" key="8">
    <source>
        <dbReference type="ARBA" id="ARBA00023136"/>
    </source>
</evidence>
<evidence type="ECO:0000256" key="7">
    <source>
        <dbReference type="ARBA" id="ARBA00023065"/>
    </source>
</evidence>
<keyword evidence="15" id="KW-0175">Coiled coil</keyword>
<keyword evidence="13" id="KW-1003">Cell membrane</keyword>
<dbReference type="CDD" id="cd06503">
    <property type="entry name" value="ATP-synt_Fo_b"/>
    <property type="match status" value="1"/>
</dbReference>
<evidence type="ECO:0000313" key="16">
    <source>
        <dbReference type="EMBL" id="SHN69248.1"/>
    </source>
</evidence>
<comment type="similarity">
    <text evidence="1 13 14">Belongs to the ATPase B chain family.</text>
</comment>
<dbReference type="GO" id="GO:0046933">
    <property type="term" value="F:proton-transporting ATP synthase activity, rotational mechanism"/>
    <property type="evidence" value="ECO:0007669"/>
    <property type="project" value="UniProtKB-UniRule"/>
</dbReference>
<dbReference type="HAMAP" id="MF_01398">
    <property type="entry name" value="ATP_synth_b_bprime"/>
    <property type="match status" value="1"/>
</dbReference>
<evidence type="ECO:0000313" key="17">
    <source>
        <dbReference type="Proteomes" id="UP000184066"/>
    </source>
</evidence>
<organism evidence="16 17">
    <name type="scientific">Oceanicella actignis</name>
    <dbReference type="NCBI Taxonomy" id="1189325"/>
    <lineage>
        <taxon>Bacteria</taxon>
        <taxon>Pseudomonadati</taxon>
        <taxon>Pseudomonadota</taxon>
        <taxon>Alphaproteobacteria</taxon>
        <taxon>Rhodobacterales</taxon>
        <taxon>Paracoccaceae</taxon>
        <taxon>Oceanicella</taxon>
    </lineage>
</organism>
<dbReference type="OrthoDB" id="8479836at2"/>
<dbReference type="InterPro" id="IPR002146">
    <property type="entry name" value="ATP_synth_b/b'su_bac/chlpt"/>
</dbReference>
<name>A0A1M7TF10_9RHOB</name>
<evidence type="ECO:0000256" key="10">
    <source>
        <dbReference type="ARBA" id="ARBA00025198"/>
    </source>
</evidence>
<dbReference type="STRING" id="1189325.SAMN04488119_106156"/>
<accession>A0A1M7TF10</accession>
<dbReference type="AlphaFoldDB" id="A0A1M7TF10"/>
<dbReference type="PANTHER" id="PTHR33445">
    <property type="entry name" value="ATP SYNTHASE SUBUNIT B', CHLOROPLASTIC"/>
    <property type="match status" value="1"/>
</dbReference>
<dbReference type="PANTHER" id="PTHR33445:SF1">
    <property type="entry name" value="ATP SYNTHASE SUBUNIT B"/>
    <property type="match status" value="1"/>
</dbReference>
<keyword evidence="5 13" id="KW-0375">Hydrogen ion transport</keyword>
<protein>
    <recommendedName>
        <fullName evidence="13">ATP synthase subunit b</fullName>
    </recommendedName>
    <alternativeName>
        <fullName evidence="13">ATP synthase F(0) sector subunit b</fullName>
    </alternativeName>
    <alternativeName>
        <fullName evidence="13">ATPase subunit I</fullName>
    </alternativeName>
    <alternativeName>
        <fullName evidence="13">F-type ATPase subunit b</fullName>
        <shortName evidence="13">F-ATPase subunit b</shortName>
    </alternativeName>
</protein>
<comment type="subunit">
    <text evidence="13">F-type ATPases have 2 components, F(1) - the catalytic core - and F(0) - the membrane proton channel. F(1) has five subunits: alpha(3), beta(3), gamma(1), delta(1), epsilon(1). F(0) has three main subunits: a(1), b(2) and c(10-14). The alpha and beta chains form an alternating ring which encloses part of the gamma chain. F(1) is attached to F(0) by a central stalk formed by the gamma and epsilon chains, while a peripheral stalk is formed by the delta and b chains.</text>
</comment>
<comment type="function">
    <text evidence="10 13">F(1)F(0) ATP synthase produces ATP from ADP in the presence of a proton or sodium gradient. F-type ATPases consist of two structural domains, F(1) containing the extramembraneous catalytic core and F(0) containing the membrane proton channel, linked together by a central stalk and a peripheral stalk. During catalysis, ATP synthesis in the catalytic domain of F(1) is coupled via a rotary mechanism of the central stalk subunits to proton translocation.</text>
</comment>
<proteinExistence type="inferred from homology"/>
<dbReference type="GO" id="GO:0012505">
    <property type="term" value="C:endomembrane system"/>
    <property type="evidence" value="ECO:0007669"/>
    <property type="project" value="UniProtKB-SubCell"/>
</dbReference>